<evidence type="ECO:0000256" key="4">
    <source>
        <dbReference type="ARBA" id="ARBA00023136"/>
    </source>
</evidence>
<evidence type="ECO:0000256" key="3">
    <source>
        <dbReference type="ARBA" id="ARBA00022989"/>
    </source>
</evidence>
<comment type="subcellular location">
    <subcellularLocation>
        <location evidence="6">Nucleus outer membrane</location>
        <topology evidence="6">Single-pass membrane protein</topology>
    </subcellularLocation>
</comment>
<keyword evidence="3 7" id="KW-1133">Transmembrane helix</keyword>
<dbReference type="AlphaFoldDB" id="A0A5C2SKC7"/>
<sequence length="290" mass="31931">MNPSTTDSVLGPRVDNVDVKAVGTATPNAPGSKKQPTIIIIFGWLGAKMVTLCKYAEAYQKLFPSSAQIIVAADTLRYWKPPIAREKAVLPALKKLQELNVLSDDRSDDPPRILLHAMSNGGLMSLVDLARAIRKRDLKSPPGTKCAVILDSTPAPATLPLAVRAFTAGTRGLVKKGLLSLVLAVVYFLTWVFRTIARRPEAIAQAMAALNDPDILPFTSLRTPRMYLYSTADNIVPAQAVEEHAARARMVGFPVKMINFRKSSHVSHARDYPEKYWEGVREFWLEALAQ</sequence>
<dbReference type="Pfam" id="PF05705">
    <property type="entry name" value="DUF829"/>
    <property type="match status" value="1"/>
</dbReference>
<evidence type="ECO:0000256" key="2">
    <source>
        <dbReference type="ARBA" id="ARBA00022692"/>
    </source>
</evidence>
<dbReference type="SUPFAM" id="SSF53474">
    <property type="entry name" value="alpha/beta-Hydrolases"/>
    <property type="match status" value="1"/>
</dbReference>
<evidence type="ECO:0000313" key="9">
    <source>
        <dbReference type="Proteomes" id="UP000313359"/>
    </source>
</evidence>
<feature type="transmembrane region" description="Helical" evidence="7">
    <location>
        <begin position="177"/>
        <end position="197"/>
    </location>
</feature>
<dbReference type="GO" id="GO:0005640">
    <property type="term" value="C:nuclear outer membrane"/>
    <property type="evidence" value="ECO:0007669"/>
    <property type="project" value="UniProtKB-SubCell"/>
</dbReference>
<dbReference type="Gene3D" id="3.40.50.1820">
    <property type="entry name" value="alpha/beta hydrolase"/>
    <property type="match status" value="1"/>
</dbReference>
<dbReference type="Proteomes" id="UP000313359">
    <property type="component" value="Unassembled WGS sequence"/>
</dbReference>
<evidence type="ECO:0000256" key="7">
    <source>
        <dbReference type="SAM" id="Phobius"/>
    </source>
</evidence>
<evidence type="ECO:0000256" key="1">
    <source>
        <dbReference type="ARBA" id="ARBA00007387"/>
    </source>
</evidence>
<evidence type="ECO:0000256" key="5">
    <source>
        <dbReference type="ARBA" id="ARBA00023242"/>
    </source>
</evidence>
<reference evidence="8" key="1">
    <citation type="journal article" date="2018" name="Genome Biol. Evol.">
        <title>Genomics and development of Lentinus tigrinus, a white-rot wood-decaying mushroom with dimorphic fruiting bodies.</title>
        <authorList>
            <person name="Wu B."/>
            <person name="Xu Z."/>
            <person name="Knudson A."/>
            <person name="Carlson A."/>
            <person name="Chen N."/>
            <person name="Kovaka S."/>
            <person name="LaButti K."/>
            <person name="Lipzen A."/>
            <person name="Pennachio C."/>
            <person name="Riley R."/>
            <person name="Schakwitz W."/>
            <person name="Umezawa K."/>
            <person name="Ohm R.A."/>
            <person name="Grigoriev I.V."/>
            <person name="Nagy L.G."/>
            <person name="Gibbons J."/>
            <person name="Hibbett D."/>
        </authorList>
    </citation>
    <scope>NUCLEOTIDE SEQUENCE [LARGE SCALE GENOMIC DNA]</scope>
    <source>
        <strain evidence="8">ALCF2SS1-6</strain>
    </source>
</reference>
<evidence type="ECO:0000313" key="8">
    <source>
        <dbReference type="EMBL" id="RPD63728.1"/>
    </source>
</evidence>
<keyword evidence="5" id="KW-0539">Nucleus</keyword>
<keyword evidence="2 7" id="KW-0812">Transmembrane</keyword>
<keyword evidence="9" id="KW-1185">Reference proteome</keyword>
<dbReference type="PANTHER" id="PTHR12265">
    <property type="entry name" value="TRANSMEMBRANE PROTEIN 53"/>
    <property type="match status" value="1"/>
</dbReference>
<dbReference type="PANTHER" id="PTHR12265:SF30">
    <property type="entry name" value="TRANSMEMBRANE PROTEIN 53"/>
    <property type="match status" value="1"/>
</dbReference>
<dbReference type="OrthoDB" id="77878at2759"/>
<protein>
    <submittedName>
        <fullName evidence="8">DUF829-domain-containing protein</fullName>
    </submittedName>
</protein>
<gene>
    <name evidence="8" type="ORF">L227DRAFT_591662</name>
</gene>
<dbReference type="InterPro" id="IPR029058">
    <property type="entry name" value="AB_hydrolase_fold"/>
</dbReference>
<keyword evidence="4 7" id="KW-0472">Membrane</keyword>
<dbReference type="EMBL" id="ML122255">
    <property type="protein sequence ID" value="RPD63728.1"/>
    <property type="molecule type" value="Genomic_DNA"/>
</dbReference>
<proteinExistence type="inferred from homology"/>
<name>A0A5C2SKC7_9APHY</name>
<dbReference type="InterPro" id="IPR008547">
    <property type="entry name" value="DUF829_TMEM53"/>
</dbReference>
<organism evidence="8 9">
    <name type="scientific">Lentinus tigrinus ALCF2SS1-6</name>
    <dbReference type="NCBI Taxonomy" id="1328759"/>
    <lineage>
        <taxon>Eukaryota</taxon>
        <taxon>Fungi</taxon>
        <taxon>Dikarya</taxon>
        <taxon>Basidiomycota</taxon>
        <taxon>Agaricomycotina</taxon>
        <taxon>Agaricomycetes</taxon>
        <taxon>Polyporales</taxon>
        <taxon>Polyporaceae</taxon>
        <taxon>Lentinus</taxon>
    </lineage>
</organism>
<accession>A0A5C2SKC7</accession>
<evidence type="ECO:0000256" key="6">
    <source>
        <dbReference type="ARBA" id="ARBA00034303"/>
    </source>
</evidence>
<comment type="similarity">
    <text evidence="1">Belongs to the TMEM53 family.</text>
</comment>